<evidence type="ECO:0000256" key="3">
    <source>
        <dbReference type="ARBA" id="ARBA00022989"/>
    </source>
</evidence>
<evidence type="ECO:0000313" key="8">
    <source>
        <dbReference type="EMBL" id="CAA6826861.1"/>
    </source>
</evidence>
<keyword evidence="1 7" id="KW-1003">Cell membrane</keyword>
<evidence type="ECO:0000256" key="1">
    <source>
        <dbReference type="ARBA" id="ARBA00022475"/>
    </source>
</evidence>
<keyword evidence="5 7" id="KW-0456">Lyase</keyword>
<dbReference type="GO" id="GO:0071555">
    <property type="term" value="P:cell wall organization"/>
    <property type="evidence" value="ECO:0007669"/>
    <property type="project" value="UniProtKB-KW"/>
</dbReference>
<comment type="catalytic activity">
    <reaction evidence="7">
        <text>a peptidoglycan chain = a peptidoglycan chain with N-acetyl-1,6-anhydromuramyl-[peptide] at the reducing end + a peptidoglycan chain with N-acetylglucosamine at the non-reducing end.</text>
        <dbReference type="EC" id="4.2.2.29"/>
    </reaction>
</comment>
<dbReference type="GO" id="GO:0005886">
    <property type="term" value="C:plasma membrane"/>
    <property type="evidence" value="ECO:0007669"/>
    <property type="project" value="UniProtKB-SubCell"/>
</dbReference>
<dbReference type="GO" id="GO:0008932">
    <property type="term" value="F:lytic endotransglycosylase activity"/>
    <property type="evidence" value="ECO:0007669"/>
    <property type="project" value="UniProtKB-UniRule"/>
</dbReference>
<dbReference type="EMBL" id="CACVAS010000147">
    <property type="protein sequence ID" value="CAA6826861.1"/>
    <property type="molecule type" value="Genomic_DNA"/>
</dbReference>
<feature type="transmembrane region" description="Helical" evidence="7">
    <location>
        <begin position="12"/>
        <end position="32"/>
    </location>
</feature>
<evidence type="ECO:0000256" key="2">
    <source>
        <dbReference type="ARBA" id="ARBA00022692"/>
    </source>
</evidence>
<keyword evidence="3 7" id="KW-1133">Transmembrane helix</keyword>
<reference evidence="8" key="1">
    <citation type="submission" date="2020-01" db="EMBL/GenBank/DDBJ databases">
        <authorList>
            <person name="Meier V. D."/>
            <person name="Meier V D."/>
        </authorList>
    </citation>
    <scope>NUCLEOTIDE SEQUENCE</scope>
    <source>
        <strain evidence="8">HLG_WM_MAG_01</strain>
    </source>
</reference>
<dbReference type="GO" id="GO:0009252">
    <property type="term" value="P:peptidoglycan biosynthetic process"/>
    <property type="evidence" value="ECO:0007669"/>
    <property type="project" value="UniProtKB-UniRule"/>
</dbReference>
<dbReference type="NCBIfam" id="TIGR00247">
    <property type="entry name" value="endolytic transglycosylase MltG"/>
    <property type="match status" value="1"/>
</dbReference>
<protein>
    <recommendedName>
        <fullName evidence="7">Endolytic murein transglycosylase</fullName>
        <ecNumber evidence="7">4.2.2.29</ecNumber>
    </recommendedName>
    <alternativeName>
        <fullName evidence="7">Peptidoglycan lytic transglycosylase</fullName>
    </alternativeName>
    <alternativeName>
        <fullName evidence="7">Peptidoglycan polymerization terminase</fullName>
    </alternativeName>
</protein>
<sequence length="317" mass="36369">MKKILKNTYNKIYFIVTFVTLFLFLITLIYHLTAIKSGNKTFYIANTHTNHIIDTLQKHDYSVNWLDKIVLSLLPKPKKGWYTLKEESINRLSLFNTIKQSKTKTFNIKVFAGESTVEVCKRLANDLRIDEGDTLHEYINYATYLEADILAGSYAIANNADAQAAILALFHETNEKLSKLLPSNKEEEINQILTIASIIQKETNNPEEMYLVSSVIQNRLKKKMRLQMDGTLNYDEYSSKIVTSSHIKEDNSFYNTYKNSGLPPLPVGTVSVDAIKATLKPKKTPYLYFMLNEEGKHTFSTNYKSHLKHVKAFKSSQ</sequence>
<comment type="subcellular location">
    <subcellularLocation>
        <location evidence="7">Cell membrane</location>
        <topology evidence="7">Single-pass membrane protein</topology>
    </subcellularLocation>
</comment>
<dbReference type="HAMAP" id="MF_02065">
    <property type="entry name" value="MltG"/>
    <property type="match status" value="1"/>
</dbReference>
<comment type="similarity">
    <text evidence="7">Belongs to the transglycosylase MltG family.</text>
</comment>
<proteinExistence type="inferred from homology"/>
<dbReference type="PANTHER" id="PTHR30518:SF2">
    <property type="entry name" value="ENDOLYTIC MUREIN TRANSGLYCOSYLASE"/>
    <property type="match status" value="1"/>
</dbReference>
<feature type="site" description="Important for catalytic activity" evidence="7">
    <location>
        <position position="202"/>
    </location>
</feature>
<evidence type="ECO:0000256" key="6">
    <source>
        <dbReference type="ARBA" id="ARBA00023316"/>
    </source>
</evidence>
<comment type="function">
    <text evidence="7">Functions as a peptidoglycan terminase that cleaves nascent peptidoglycan strands endolytically to terminate their elongation.</text>
</comment>
<evidence type="ECO:0000256" key="7">
    <source>
        <dbReference type="HAMAP-Rule" id="MF_02065"/>
    </source>
</evidence>
<gene>
    <name evidence="7" type="primary">mltG</name>
    <name evidence="8" type="ORF">HELGO_WM1661</name>
</gene>
<dbReference type="AlphaFoldDB" id="A0A6S6TW97"/>
<organism evidence="8">
    <name type="scientific">uncultured Sulfurovum sp</name>
    <dbReference type="NCBI Taxonomy" id="269237"/>
    <lineage>
        <taxon>Bacteria</taxon>
        <taxon>Pseudomonadati</taxon>
        <taxon>Campylobacterota</taxon>
        <taxon>Epsilonproteobacteria</taxon>
        <taxon>Campylobacterales</taxon>
        <taxon>Sulfurovaceae</taxon>
        <taxon>Sulfurovum</taxon>
        <taxon>environmental samples</taxon>
    </lineage>
</organism>
<evidence type="ECO:0000256" key="5">
    <source>
        <dbReference type="ARBA" id="ARBA00023239"/>
    </source>
</evidence>
<dbReference type="InterPro" id="IPR003770">
    <property type="entry name" value="MLTG-like"/>
</dbReference>
<keyword evidence="2 7" id="KW-0812">Transmembrane</keyword>
<dbReference type="Gene3D" id="3.30.160.60">
    <property type="entry name" value="Classic Zinc Finger"/>
    <property type="match status" value="1"/>
</dbReference>
<evidence type="ECO:0000256" key="4">
    <source>
        <dbReference type="ARBA" id="ARBA00023136"/>
    </source>
</evidence>
<dbReference type="PANTHER" id="PTHR30518">
    <property type="entry name" value="ENDOLYTIC MUREIN TRANSGLYCOSYLASE"/>
    <property type="match status" value="1"/>
</dbReference>
<name>A0A6S6TW97_9BACT</name>
<keyword evidence="4 7" id="KW-0472">Membrane</keyword>
<dbReference type="Pfam" id="PF02618">
    <property type="entry name" value="YceG"/>
    <property type="match status" value="1"/>
</dbReference>
<accession>A0A6S6TW97</accession>
<keyword evidence="6 7" id="KW-0961">Cell wall biogenesis/degradation</keyword>
<dbReference type="EC" id="4.2.2.29" evidence="7"/>